<dbReference type="EMBL" id="SUMB01000008">
    <property type="protein sequence ID" value="TJZ50133.1"/>
    <property type="molecule type" value="Genomic_DNA"/>
</dbReference>
<reference evidence="4 5" key="1">
    <citation type="submission" date="2019-04" db="EMBL/GenBank/DDBJ databases">
        <title>Streptomyces piniterrae sp. nov., a heliquinomycin-producing actinomycete isolated from rhizosphere soil of Pinus yunnanensis.</title>
        <authorList>
            <person name="Zhuang X."/>
            <person name="Zhao J."/>
        </authorList>
    </citation>
    <scope>NUCLEOTIDE SEQUENCE [LARGE SCALE GENOMIC DNA]</scope>
    <source>
        <strain evidence="5">jys28</strain>
    </source>
</reference>
<keyword evidence="5" id="KW-1185">Reference proteome</keyword>
<evidence type="ECO:0008006" key="6">
    <source>
        <dbReference type="Google" id="ProtNLM"/>
    </source>
</evidence>
<dbReference type="AlphaFoldDB" id="A0A4U0N929"/>
<gene>
    <name evidence="4" type="ORF">FCH28_22715</name>
</gene>
<evidence type="ECO:0000256" key="3">
    <source>
        <dbReference type="SAM" id="SignalP"/>
    </source>
</evidence>
<name>A0A4U0N929_9ACTN</name>
<sequence>MAPRLRTRITTGLLAAAAVLPVPLAATAATASGGWATPIDRPPDLIRQQASRPQAPPGSYAADPALAGSLAGAGRGHPGRPESMTQAQQNAGSGALARPDSAPRPPENPEAFSDRPPRAPNEPPGRPPRAQHPRAPSGPEATAPAPSASAPEPGGAATDFPDSPDLSAPPDADGAETPASPSGPTPPASDEAASSPAQPPSEGDRDLAGRLARRPYEPLPPMQSPSTPERQPGSELGTTDNGPATPASPYAMDAPVSRVERVLPLGAGLAFTGLGLAFFGLRLRRR</sequence>
<comment type="caution">
    <text evidence="4">The sequence shown here is derived from an EMBL/GenBank/DDBJ whole genome shotgun (WGS) entry which is preliminary data.</text>
</comment>
<evidence type="ECO:0000256" key="2">
    <source>
        <dbReference type="SAM" id="Phobius"/>
    </source>
</evidence>
<keyword evidence="3" id="KW-0732">Signal</keyword>
<evidence type="ECO:0000256" key="1">
    <source>
        <dbReference type="SAM" id="MobiDB-lite"/>
    </source>
</evidence>
<evidence type="ECO:0000313" key="5">
    <source>
        <dbReference type="Proteomes" id="UP000308697"/>
    </source>
</evidence>
<feature type="chain" id="PRO_5020267106" description="Tat pathway signal sequence domain protein" evidence="3">
    <location>
        <begin position="29"/>
        <end position="286"/>
    </location>
</feature>
<dbReference type="Proteomes" id="UP000308697">
    <property type="component" value="Unassembled WGS sequence"/>
</dbReference>
<proteinExistence type="predicted"/>
<feature type="transmembrane region" description="Helical" evidence="2">
    <location>
        <begin position="262"/>
        <end position="281"/>
    </location>
</feature>
<keyword evidence="2" id="KW-0812">Transmembrane</keyword>
<feature type="compositionally biased region" description="Low complexity" evidence="1">
    <location>
        <begin position="61"/>
        <end position="70"/>
    </location>
</feature>
<feature type="region of interest" description="Disordered" evidence="1">
    <location>
        <begin position="33"/>
        <end position="251"/>
    </location>
</feature>
<feature type="compositionally biased region" description="Polar residues" evidence="1">
    <location>
        <begin position="83"/>
        <end position="92"/>
    </location>
</feature>
<feature type="signal peptide" evidence="3">
    <location>
        <begin position="1"/>
        <end position="28"/>
    </location>
</feature>
<evidence type="ECO:0000313" key="4">
    <source>
        <dbReference type="EMBL" id="TJZ50133.1"/>
    </source>
</evidence>
<dbReference type="RefSeq" id="WP_136741957.1">
    <property type="nucleotide sequence ID" value="NZ_SUMB01000008.1"/>
</dbReference>
<keyword evidence="2" id="KW-0472">Membrane</keyword>
<feature type="compositionally biased region" description="Pro residues" evidence="1">
    <location>
        <begin position="118"/>
        <end position="127"/>
    </location>
</feature>
<accession>A0A4U0N929</accession>
<organism evidence="4 5">
    <name type="scientific">Streptomyces piniterrae</name>
    <dbReference type="NCBI Taxonomy" id="2571125"/>
    <lineage>
        <taxon>Bacteria</taxon>
        <taxon>Bacillati</taxon>
        <taxon>Actinomycetota</taxon>
        <taxon>Actinomycetes</taxon>
        <taxon>Kitasatosporales</taxon>
        <taxon>Streptomycetaceae</taxon>
        <taxon>Streptomyces</taxon>
    </lineage>
</organism>
<protein>
    <recommendedName>
        <fullName evidence="6">Tat pathway signal sequence domain protein</fullName>
    </recommendedName>
</protein>
<feature type="compositionally biased region" description="Low complexity" evidence="1">
    <location>
        <begin position="135"/>
        <end position="180"/>
    </location>
</feature>
<keyword evidence="2" id="KW-1133">Transmembrane helix</keyword>